<comment type="caution">
    <text evidence="1">The sequence shown here is derived from an EMBL/GenBank/DDBJ whole genome shotgun (WGS) entry which is preliminary data.</text>
</comment>
<dbReference type="EMBL" id="JBBPBN010000027">
    <property type="protein sequence ID" value="KAK9007188.1"/>
    <property type="molecule type" value="Genomic_DNA"/>
</dbReference>
<proteinExistence type="predicted"/>
<name>A0ABR2R2L5_9ROSI</name>
<reference evidence="1 2" key="1">
    <citation type="journal article" date="2024" name="G3 (Bethesda)">
        <title>Genome assembly of Hibiscus sabdariffa L. provides insights into metabolisms of medicinal natural products.</title>
        <authorList>
            <person name="Kim T."/>
        </authorList>
    </citation>
    <scope>NUCLEOTIDE SEQUENCE [LARGE SCALE GENOMIC DNA]</scope>
    <source>
        <strain evidence="1">TK-2024</strain>
        <tissue evidence="1">Old leaves</tissue>
    </source>
</reference>
<organism evidence="1 2">
    <name type="scientific">Hibiscus sabdariffa</name>
    <name type="common">roselle</name>
    <dbReference type="NCBI Taxonomy" id="183260"/>
    <lineage>
        <taxon>Eukaryota</taxon>
        <taxon>Viridiplantae</taxon>
        <taxon>Streptophyta</taxon>
        <taxon>Embryophyta</taxon>
        <taxon>Tracheophyta</taxon>
        <taxon>Spermatophyta</taxon>
        <taxon>Magnoliopsida</taxon>
        <taxon>eudicotyledons</taxon>
        <taxon>Gunneridae</taxon>
        <taxon>Pentapetalae</taxon>
        <taxon>rosids</taxon>
        <taxon>malvids</taxon>
        <taxon>Malvales</taxon>
        <taxon>Malvaceae</taxon>
        <taxon>Malvoideae</taxon>
        <taxon>Hibiscus</taxon>
    </lineage>
</organism>
<protein>
    <submittedName>
        <fullName evidence="1">Uncharacterized protein</fullName>
    </submittedName>
</protein>
<sequence>MRKGSDNRIMTKHNDLYIGTMWGLSSTQSKDDDWVIPSLARALATTFASHGESSPLSFPVSHFVEPSLSLVRSFEAGGSGF</sequence>
<accession>A0ABR2R2L5</accession>
<keyword evidence="2" id="KW-1185">Reference proteome</keyword>
<dbReference type="Proteomes" id="UP001396334">
    <property type="component" value="Unassembled WGS sequence"/>
</dbReference>
<evidence type="ECO:0000313" key="2">
    <source>
        <dbReference type="Proteomes" id="UP001396334"/>
    </source>
</evidence>
<gene>
    <name evidence="1" type="ORF">V6N11_051018</name>
</gene>
<evidence type="ECO:0000313" key="1">
    <source>
        <dbReference type="EMBL" id="KAK9007188.1"/>
    </source>
</evidence>